<protein>
    <submittedName>
        <fullName evidence="2">Uncharacterized protein</fullName>
    </submittedName>
</protein>
<organism evidence="2 3">
    <name type="scientific">Claviceps arundinis</name>
    <dbReference type="NCBI Taxonomy" id="1623583"/>
    <lineage>
        <taxon>Eukaryota</taxon>
        <taxon>Fungi</taxon>
        <taxon>Dikarya</taxon>
        <taxon>Ascomycota</taxon>
        <taxon>Pezizomycotina</taxon>
        <taxon>Sordariomycetes</taxon>
        <taxon>Hypocreomycetidae</taxon>
        <taxon>Hypocreales</taxon>
        <taxon>Clavicipitaceae</taxon>
        <taxon>Claviceps</taxon>
    </lineage>
</organism>
<evidence type="ECO:0000256" key="1">
    <source>
        <dbReference type="SAM" id="SignalP"/>
    </source>
</evidence>
<feature type="signal peptide" evidence="1">
    <location>
        <begin position="1"/>
        <end position="19"/>
    </location>
</feature>
<dbReference type="EMBL" id="SRPR01000217">
    <property type="protein sequence ID" value="KAG5956176.1"/>
    <property type="molecule type" value="Genomic_DNA"/>
</dbReference>
<reference evidence="2 3" key="1">
    <citation type="journal article" date="2020" name="bioRxiv">
        <title>Whole genome comparisons of ergot fungi reveals the divergence and evolution of species within the genus Claviceps are the result of varying mechanisms driving genome evolution and host range expansion.</title>
        <authorList>
            <person name="Wyka S.A."/>
            <person name="Mondo S.J."/>
            <person name="Liu M."/>
            <person name="Dettman J."/>
            <person name="Nalam V."/>
            <person name="Broders K.D."/>
        </authorList>
    </citation>
    <scope>NUCLEOTIDE SEQUENCE [LARGE SCALE GENOMIC DNA]</scope>
    <source>
        <strain evidence="2 3">LM583</strain>
    </source>
</reference>
<feature type="chain" id="PRO_5045948090" evidence="1">
    <location>
        <begin position="20"/>
        <end position="242"/>
    </location>
</feature>
<dbReference type="Proteomes" id="UP000742024">
    <property type="component" value="Unassembled WGS sequence"/>
</dbReference>
<keyword evidence="1" id="KW-0732">Signal</keyword>
<evidence type="ECO:0000313" key="3">
    <source>
        <dbReference type="Proteomes" id="UP000742024"/>
    </source>
</evidence>
<keyword evidence="3" id="KW-1185">Reference proteome</keyword>
<comment type="caution">
    <text evidence="2">The sequence shown here is derived from an EMBL/GenBank/DDBJ whole genome shotgun (WGS) entry which is preliminary data.</text>
</comment>
<proteinExistence type="predicted"/>
<sequence>MKFSSLISMALAASPTAFAAIGNSWNFTGKPKGGLRDITFPFRMEGATHKEGYFFAQQFSFQGLRSESVCGVKTQPNADGGRSVIQAVFSTYQPGATTQDSNCRDGLDGGPGVSCSVAFYSDYLAILNIVIENVSGTTWKATVVNTSTGRDIHIGTWTLPSPAGGILSKQYGFVEYTPWNSGRHLCGNLPRTSVTMYNPFSKTRGAGTGIINAPYEYLDCVKFMGFSSEKVPHGYQIQCGFN</sequence>
<name>A0ABQ7P881_9HYPO</name>
<accession>A0ABQ7P881</accession>
<evidence type="ECO:0000313" key="2">
    <source>
        <dbReference type="EMBL" id="KAG5956176.1"/>
    </source>
</evidence>
<gene>
    <name evidence="2" type="ORF">E4U57_002819</name>
</gene>